<gene>
    <name evidence="2" type="ORF">EPUL_004885</name>
</gene>
<dbReference type="AlphaFoldDB" id="A0A2S4PV64"/>
<keyword evidence="3" id="KW-1185">Reference proteome</keyword>
<reference evidence="2 3" key="1">
    <citation type="submission" date="2017-10" db="EMBL/GenBank/DDBJ databases">
        <title>Development of genomic resources for the powdery mildew, Erysiphe pulchra.</title>
        <authorList>
            <person name="Wadl P.A."/>
            <person name="Mack B.M."/>
            <person name="Moore G."/>
            <person name="Beltz S.B."/>
        </authorList>
    </citation>
    <scope>NUCLEOTIDE SEQUENCE [LARGE SCALE GENOMIC DNA]</scope>
    <source>
        <strain evidence="2">Cflorida</strain>
    </source>
</reference>
<dbReference type="OrthoDB" id="3598344at2759"/>
<organism evidence="2 3">
    <name type="scientific">Erysiphe pulchra</name>
    <dbReference type="NCBI Taxonomy" id="225359"/>
    <lineage>
        <taxon>Eukaryota</taxon>
        <taxon>Fungi</taxon>
        <taxon>Dikarya</taxon>
        <taxon>Ascomycota</taxon>
        <taxon>Pezizomycotina</taxon>
        <taxon>Leotiomycetes</taxon>
        <taxon>Erysiphales</taxon>
        <taxon>Erysiphaceae</taxon>
        <taxon>Erysiphe</taxon>
    </lineage>
</organism>
<protein>
    <submittedName>
        <fullName evidence="2">Uncharacterized protein</fullName>
    </submittedName>
</protein>
<evidence type="ECO:0000313" key="3">
    <source>
        <dbReference type="Proteomes" id="UP000237438"/>
    </source>
</evidence>
<evidence type="ECO:0000256" key="1">
    <source>
        <dbReference type="SAM" id="MobiDB-lite"/>
    </source>
</evidence>
<feature type="region of interest" description="Disordered" evidence="1">
    <location>
        <begin position="1"/>
        <end position="49"/>
    </location>
</feature>
<proteinExistence type="predicted"/>
<comment type="caution">
    <text evidence="2">The sequence shown here is derived from an EMBL/GenBank/DDBJ whole genome shotgun (WGS) entry which is preliminary data.</text>
</comment>
<dbReference type="STRING" id="225359.A0A2S4PV64"/>
<name>A0A2S4PV64_9PEZI</name>
<feature type="compositionally biased region" description="Polar residues" evidence="1">
    <location>
        <begin position="1"/>
        <end position="20"/>
    </location>
</feature>
<dbReference type="EMBL" id="PEDP01000457">
    <property type="protein sequence ID" value="POS85919.1"/>
    <property type="molecule type" value="Genomic_DNA"/>
</dbReference>
<dbReference type="Proteomes" id="UP000237438">
    <property type="component" value="Unassembled WGS sequence"/>
</dbReference>
<evidence type="ECO:0000313" key="2">
    <source>
        <dbReference type="EMBL" id="POS85919.1"/>
    </source>
</evidence>
<feature type="region of interest" description="Disordered" evidence="1">
    <location>
        <begin position="154"/>
        <end position="184"/>
    </location>
</feature>
<feature type="compositionally biased region" description="Pro residues" evidence="1">
    <location>
        <begin position="21"/>
        <end position="44"/>
    </location>
</feature>
<sequence length="546" mass="60009">MTDSMDLSHENQALSTDTSNKPPPIPHIPPIPNSLPPIAPPTPPSNSQLLNCTTSSRKILKPAIPIKRPIPERPQENNKTRSDVVNAFLPRELAEIVATRQRRERAWHTRIMICTTVYSNIESTLANFSDEFEKEEVVAFKAYLRQAIANFAAVDNSPNPPKIPSHSKPTKGSGSGSGKGKNLEKNVPVAIPQISRPPQTSQNSWVTVARNGQKKARVTPSINTHITPMSKIRSRESNKEKSLATSTDKRLFLRLPQEHEWRKFSPAGIREVVVKKLSISPTLIGRIKPVHSGFALSPCSTEAREKILNAGNGLFLTGAKLEAATNWATVLIPTVPAFIRKEQGKVEVSNSMLADEVERVCSMRPAHLKLYGRNKAEAPHRTWMAFFPKAPSSSFKVFDESGIARSFKKQQPLEFCKRCNGHHSIKNCSRAPSCGNCGSTNHTEDLCMATTKCRNCGGPHRSDSRRCLARPTRSGAPTKEQLKTYRIAGEREFQALLRAKVAEESAITANTSNSNVIGSQVTDLDSNIEISQASSVGKSSDGAIRL</sequence>
<accession>A0A2S4PV64</accession>